<evidence type="ECO:0000256" key="6">
    <source>
        <dbReference type="ARBA" id="ARBA00023014"/>
    </source>
</evidence>
<evidence type="ECO:0000256" key="8">
    <source>
        <dbReference type="ARBA" id="ARBA00029586"/>
    </source>
</evidence>
<evidence type="ECO:0000256" key="4">
    <source>
        <dbReference type="ARBA" id="ARBA00022723"/>
    </source>
</evidence>
<dbReference type="CDD" id="cd03467">
    <property type="entry name" value="Rieske"/>
    <property type="match status" value="1"/>
</dbReference>
<dbReference type="GO" id="GO:0016705">
    <property type="term" value="F:oxidoreductase activity, acting on paired donors, with incorporation or reduction of molecular oxygen"/>
    <property type="evidence" value="ECO:0007669"/>
    <property type="project" value="UniProtKB-ARBA"/>
</dbReference>
<feature type="chain" id="PRO_5040961660" description="Cytochrome bc1 complex Rieske iron-sulfur subunit" evidence="10">
    <location>
        <begin position="21"/>
        <end position="137"/>
    </location>
</feature>
<dbReference type="GO" id="GO:0004497">
    <property type="term" value="F:monooxygenase activity"/>
    <property type="evidence" value="ECO:0007669"/>
    <property type="project" value="UniProtKB-ARBA"/>
</dbReference>
<dbReference type="GO" id="GO:0016020">
    <property type="term" value="C:membrane"/>
    <property type="evidence" value="ECO:0007669"/>
    <property type="project" value="InterPro"/>
</dbReference>
<accession>A0A9W6VGN8</accession>
<evidence type="ECO:0000256" key="1">
    <source>
        <dbReference type="ARBA" id="ARBA00002494"/>
    </source>
</evidence>
<organism evidence="12 13">
    <name type="scientific">Amycolatopsis taiwanensis</name>
    <dbReference type="NCBI Taxonomy" id="342230"/>
    <lineage>
        <taxon>Bacteria</taxon>
        <taxon>Bacillati</taxon>
        <taxon>Actinomycetota</taxon>
        <taxon>Actinomycetes</taxon>
        <taxon>Pseudonocardiales</taxon>
        <taxon>Pseudonocardiaceae</taxon>
        <taxon>Amycolatopsis</taxon>
    </lineage>
</organism>
<evidence type="ECO:0000256" key="7">
    <source>
        <dbReference type="ARBA" id="ARBA00023157"/>
    </source>
</evidence>
<feature type="signal peptide" evidence="10">
    <location>
        <begin position="1"/>
        <end position="20"/>
    </location>
</feature>
<evidence type="ECO:0000313" key="13">
    <source>
        <dbReference type="Proteomes" id="UP001165136"/>
    </source>
</evidence>
<evidence type="ECO:0000313" key="12">
    <source>
        <dbReference type="EMBL" id="GLY65691.1"/>
    </source>
</evidence>
<keyword evidence="7" id="KW-1015">Disulfide bond</keyword>
<name>A0A9W6VGN8_9PSEU</name>
<dbReference type="Proteomes" id="UP001165136">
    <property type="component" value="Unassembled WGS sequence"/>
</dbReference>
<dbReference type="PRINTS" id="PR00162">
    <property type="entry name" value="RIESKE"/>
</dbReference>
<evidence type="ECO:0000256" key="2">
    <source>
        <dbReference type="ARBA" id="ARBA00015816"/>
    </source>
</evidence>
<dbReference type="PANTHER" id="PTHR10134">
    <property type="entry name" value="CYTOCHROME B-C1 COMPLEX SUBUNIT RIESKE, MITOCHONDRIAL"/>
    <property type="match status" value="1"/>
</dbReference>
<reference evidence="12" key="1">
    <citation type="submission" date="2023-03" db="EMBL/GenBank/DDBJ databases">
        <title>Amycolatopsis taiwanensis NBRC 103393.</title>
        <authorList>
            <person name="Ichikawa N."/>
            <person name="Sato H."/>
            <person name="Tonouchi N."/>
        </authorList>
    </citation>
    <scope>NUCLEOTIDE SEQUENCE</scope>
    <source>
        <strain evidence="12">NBRC 103393</strain>
    </source>
</reference>
<proteinExistence type="predicted"/>
<keyword evidence="3" id="KW-0001">2Fe-2S</keyword>
<evidence type="ECO:0000256" key="9">
    <source>
        <dbReference type="ARBA" id="ARBA00034078"/>
    </source>
</evidence>
<evidence type="ECO:0000259" key="11">
    <source>
        <dbReference type="PROSITE" id="PS51296"/>
    </source>
</evidence>
<dbReference type="GO" id="GO:0051537">
    <property type="term" value="F:2 iron, 2 sulfur cluster binding"/>
    <property type="evidence" value="ECO:0007669"/>
    <property type="project" value="UniProtKB-KW"/>
</dbReference>
<gene>
    <name evidence="12" type="ORF">Atai01_23100</name>
</gene>
<evidence type="ECO:0000256" key="3">
    <source>
        <dbReference type="ARBA" id="ARBA00022714"/>
    </source>
</evidence>
<comment type="cofactor">
    <cofactor evidence="9">
        <name>[2Fe-2S] cluster</name>
        <dbReference type="ChEBI" id="CHEBI:190135"/>
    </cofactor>
</comment>
<keyword evidence="10" id="KW-0732">Signal</keyword>
<dbReference type="InterPro" id="IPR005805">
    <property type="entry name" value="Rieske_Fe-S_prot_C"/>
</dbReference>
<dbReference type="GO" id="GO:0046872">
    <property type="term" value="F:metal ion binding"/>
    <property type="evidence" value="ECO:0007669"/>
    <property type="project" value="UniProtKB-KW"/>
</dbReference>
<keyword evidence="4" id="KW-0479">Metal-binding</keyword>
<sequence>MVLTTAVAAAGAAAGTVALAACGDGDAGSKAAGSQPPSTAPGTVVAALADVSVGQAKSVTVNGHPAIVTRRSDHDAVAFSAICTHEGCTLVPSGEDLNCPCHRSQFNALTGAVQRGPAKAPLSAIPVKVDNGKIVTT</sequence>
<dbReference type="InterPro" id="IPR036922">
    <property type="entry name" value="Rieske_2Fe-2S_sf"/>
</dbReference>
<keyword evidence="5" id="KW-0408">Iron</keyword>
<dbReference type="SUPFAM" id="SSF50022">
    <property type="entry name" value="ISP domain"/>
    <property type="match status" value="1"/>
</dbReference>
<dbReference type="InterPro" id="IPR014349">
    <property type="entry name" value="Rieske_Fe-S_prot"/>
</dbReference>
<dbReference type="InterPro" id="IPR017941">
    <property type="entry name" value="Rieske_2Fe-2S"/>
</dbReference>
<dbReference type="EMBL" id="BSTI01000004">
    <property type="protein sequence ID" value="GLY65691.1"/>
    <property type="molecule type" value="Genomic_DNA"/>
</dbReference>
<dbReference type="AlphaFoldDB" id="A0A9W6VGN8"/>
<evidence type="ECO:0000256" key="10">
    <source>
        <dbReference type="SAM" id="SignalP"/>
    </source>
</evidence>
<keyword evidence="6" id="KW-0411">Iron-sulfur</keyword>
<keyword evidence="13" id="KW-1185">Reference proteome</keyword>
<dbReference type="Pfam" id="PF00355">
    <property type="entry name" value="Rieske"/>
    <property type="match status" value="1"/>
</dbReference>
<dbReference type="PROSITE" id="PS51296">
    <property type="entry name" value="RIESKE"/>
    <property type="match status" value="1"/>
</dbReference>
<feature type="domain" description="Rieske" evidence="11">
    <location>
        <begin position="43"/>
        <end position="136"/>
    </location>
</feature>
<comment type="caution">
    <text evidence="12">The sequence shown here is derived from an EMBL/GenBank/DDBJ whole genome shotgun (WGS) entry which is preliminary data.</text>
</comment>
<comment type="function">
    <text evidence="1">Iron-sulfur subunit of the cytochrome bc1 complex, an essential component of the respiratory electron transport chain required for ATP synthesis. The bc1 complex catalyzes the oxidation of menaquinol and the reduction of cytochrome c in the respiratory chain. The bc1 complex operates through a Q-cycle mechanism that couples electron transfer to generation of the proton gradient that drives ATP synthesis.</text>
</comment>
<dbReference type="Gene3D" id="2.102.10.10">
    <property type="entry name" value="Rieske [2Fe-2S] iron-sulphur domain"/>
    <property type="match status" value="1"/>
</dbReference>
<evidence type="ECO:0000256" key="5">
    <source>
        <dbReference type="ARBA" id="ARBA00023004"/>
    </source>
</evidence>
<protein>
    <recommendedName>
        <fullName evidence="2">Cytochrome bc1 complex Rieske iron-sulfur subunit</fullName>
    </recommendedName>
    <alternativeName>
        <fullName evidence="8">Cytochrome bc1 reductase complex subunit QcrA</fullName>
    </alternativeName>
</protein>